<geneLocation type="plasmid" evidence="1">
    <name>pColt5.8d</name>
</geneLocation>
<protein>
    <submittedName>
        <fullName evidence="1">Uncharacterized protein</fullName>
    </submittedName>
</protein>
<proteinExistence type="predicted"/>
<evidence type="ECO:0000313" key="1">
    <source>
        <dbReference type="EMBL" id="QCL10025.1"/>
    </source>
</evidence>
<organism evidence="1">
    <name type="scientific">Rhizobium rhizogenes</name>
    <name type="common">Agrobacterium rhizogenes</name>
    <dbReference type="NCBI Taxonomy" id="359"/>
    <lineage>
        <taxon>Bacteria</taxon>
        <taxon>Pseudomonadati</taxon>
        <taxon>Pseudomonadota</taxon>
        <taxon>Alphaproteobacteria</taxon>
        <taxon>Hyphomicrobiales</taxon>
        <taxon>Rhizobiaceae</taxon>
        <taxon>Rhizobium/Agrobacterium group</taxon>
        <taxon>Rhizobium</taxon>
    </lineage>
</organism>
<sequence>MCAGQHVLSNQLAIVLALATHRPLPSRIFYHIMIFLL</sequence>
<reference evidence="1" key="1">
    <citation type="submission" date="2018-12" db="EMBL/GenBank/DDBJ databases">
        <title>Three Rhizobium rhizogenes strains isolated from the same crown gall tumor carry diverse plasmids.</title>
        <authorList>
            <person name="Pulawska J."/>
            <person name="Kuzmanovic N."/>
        </authorList>
    </citation>
    <scope>NUCLEOTIDE SEQUENCE</scope>
    <source>
        <strain evidence="1">Colt5.8</strain>
        <plasmid evidence="1">pColt5.8d</plasmid>
    </source>
</reference>
<name>A0A7S4ZS53_RHIRH</name>
<dbReference type="EMBL" id="MK318974">
    <property type="protein sequence ID" value="QCL10025.1"/>
    <property type="molecule type" value="Genomic_DNA"/>
</dbReference>
<dbReference type="AlphaFoldDB" id="A0A7S4ZS53"/>
<keyword evidence="1" id="KW-0614">Plasmid</keyword>
<gene>
    <name evidence="1" type="ORF">pC5.8d_722</name>
</gene>
<accession>A0A7S4ZS53</accession>